<organism evidence="1 2">
    <name type="scientific">Pistacia atlantica</name>
    <dbReference type="NCBI Taxonomy" id="434234"/>
    <lineage>
        <taxon>Eukaryota</taxon>
        <taxon>Viridiplantae</taxon>
        <taxon>Streptophyta</taxon>
        <taxon>Embryophyta</taxon>
        <taxon>Tracheophyta</taxon>
        <taxon>Spermatophyta</taxon>
        <taxon>Magnoliopsida</taxon>
        <taxon>eudicotyledons</taxon>
        <taxon>Gunneridae</taxon>
        <taxon>Pentapetalae</taxon>
        <taxon>rosids</taxon>
        <taxon>malvids</taxon>
        <taxon>Sapindales</taxon>
        <taxon>Anacardiaceae</taxon>
        <taxon>Pistacia</taxon>
    </lineage>
</organism>
<keyword evidence="2" id="KW-1185">Reference proteome</keyword>
<name>A0ACC1BF98_9ROSI</name>
<dbReference type="EMBL" id="CM047901">
    <property type="protein sequence ID" value="KAJ0097523.1"/>
    <property type="molecule type" value="Genomic_DNA"/>
</dbReference>
<evidence type="ECO:0000313" key="1">
    <source>
        <dbReference type="EMBL" id="KAJ0097523.1"/>
    </source>
</evidence>
<reference evidence="2" key="1">
    <citation type="journal article" date="2023" name="G3 (Bethesda)">
        <title>Genome assembly and association tests identify interacting loci associated with vigor, precocity, and sex in interspecific pistachio rootstocks.</title>
        <authorList>
            <person name="Palmer W."/>
            <person name="Jacygrad E."/>
            <person name="Sagayaradj S."/>
            <person name="Cavanaugh K."/>
            <person name="Han R."/>
            <person name="Bertier L."/>
            <person name="Beede B."/>
            <person name="Kafkas S."/>
            <person name="Golino D."/>
            <person name="Preece J."/>
            <person name="Michelmore R."/>
        </authorList>
    </citation>
    <scope>NUCLEOTIDE SEQUENCE [LARGE SCALE GENOMIC DNA]</scope>
</reference>
<accession>A0ACC1BF98</accession>
<sequence>MTAGGKLMGRARMGWPNQGLYSVIVAWSCMWTWKELVFGACYIGVKPWGAAAITSAERVLDVYRATGGAAGRVDGKDATPWSEEGDEEEDEGKNDRVPKGASKAVPDEAQLPSKEEIEEMIKSGGLEEKSEHGRSEEDGEDTDIEDVEQTDEVSQALAVADARGKTSKKNSEAKLDDIADGLKELDMDHYDEDEGVELFSRGIGDLYDPSNQMDPHLKDKDDEDSEDLEDLVINANDAVIVCARNEDDVSHLEAHNAYSLLTLSVFLSSHTCMLAHVHVYEESNDGDVNLYVHHHIIIPAFPLCMAWLDCPLKGGEKGNFMAVGSMEPSIEIWDLDIIEEVQPCLILGGIDEEKKMKRKKKKKGKKSSFEYKEGSHTDSVLGLAWNKEFRNILASASADKTVKIWDVVEGKCSFTLEQHTDKAIAWNHYAPQVLLSGSFDCSIVMVRNLFTCLTYHKDARISTHSGFKWSVTADVESLAWDPHNEHSFVLLATGSTDKMVKLWDLSNNQPSCVASRNPKAGSIFSVSFSGDSPFLLAIGGSKGNLEVWDTLSDAGVSQRFSKYSKSNRAET</sequence>
<gene>
    <name evidence="1" type="ORF">Patl1_28202</name>
</gene>
<evidence type="ECO:0000313" key="2">
    <source>
        <dbReference type="Proteomes" id="UP001164250"/>
    </source>
</evidence>
<comment type="caution">
    <text evidence="1">The sequence shown here is derived from an EMBL/GenBank/DDBJ whole genome shotgun (WGS) entry which is preliminary data.</text>
</comment>
<proteinExistence type="predicted"/>
<dbReference type="Proteomes" id="UP001164250">
    <property type="component" value="Chromosome 5"/>
</dbReference>
<protein>
    <submittedName>
        <fullName evidence="1">Uncharacterized protein</fullName>
    </submittedName>
</protein>